<dbReference type="AlphaFoldDB" id="A0A0R2CQM9"/>
<keyword evidence="7 8" id="KW-0472">Membrane</keyword>
<feature type="transmembrane region" description="Helical" evidence="8">
    <location>
        <begin position="332"/>
        <end position="350"/>
    </location>
</feature>
<sequence>MKREEKIMSTFMTFIARTRKKATPIQLLVLAYFGLIVVTFFLLCLPIFRYPGVKISLLDTFFMAVSTISVTGLTTVPLHEIYNNYGVILLEFLFQIGGFGVTMLATVGMVITGRKISLQHRQLIQVDMNQPRLSGTVRLVYSVFGLMMALQFIFGIVFSVYLYITDSLYDLKSAIFEGFYISISAVTNAGFDVTGKSLMPFRHDYFFLLLVILLILVGGIGFPVLIEFREWLLLKIKTRGKGKYRFSLFSKLAFFFAIIFFILGAVLIFLSEMNHSFTNMPWGEKVITSLFYSATTRNAGLQLDSLTGFRTTTLLLFSILMFIGASPSSVGGGVRTTTIGILMLYMVSFIRGRRNVNIFGRRINQDDIQKAVVVVNLSIMLCAVAILILSLTEKASLVSLVFEVASAFGTTGLSLGITSSLSLVGKIVIIVLMFIGRVGMLYMLMLFVSKKEQDFNYKYPTEKVIIG</sequence>
<feature type="transmembrane region" description="Helical" evidence="8">
    <location>
        <begin position="174"/>
        <end position="193"/>
    </location>
</feature>
<keyword evidence="5 8" id="KW-1133">Transmembrane helix</keyword>
<evidence type="ECO:0000256" key="4">
    <source>
        <dbReference type="ARBA" id="ARBA00022692"/>
    </source>
</evidence>
<keyword evidence="4 8" id="KW-0812">Transmembrane</keyword>
<dbReference type="STRING" id="1423729.FC80_GL000249"/>
<feature type="transmembrane region" description="Helical" evidence="8">
    <location>
        <begin position="427"/>
        <end position="448"/>
    </location>
</feature>
<evidence type="ECO:0000256" key="6">
    <source>
        <dbReference type="ARBA" id="ARBA00023065"/>
    </source>
</evidence>
<name>A0A0R2CQM9_9LACO</name>
<keyword evidence="2" id="KW-0813">Transport</keyword>
<evidence type="ECO:0000256" key="1">
    <source>
        <dbReference type="ARBA" id="ARBA00004651"/>
    </source>
</evidence>
<reference evidence="9 10" key="1">
    <citation type="journal article" date="2015" name="Genome Announc.">
        <title>Expanding the biotechnology potential of lactobacilli through comparative genomics of 213 strains and associated genera.</title>
        <authorList>
            <person name="Sun Z."/>
            <person name="Harris H.M."/>
            <person name="McCann A."/>
            <person name="Guo C."/>
            <person name="Argimon S."/>
            <person name="Zhang W."/>
            <person name="Yang X."/>
            <person name="Jeffery I.B."/>
            <person name="Cooney J.C."/>
            <person name="Kagawa T.F."/>
            <person name="Liu W."/>
            <person name="Song Y."/>
            <person name="Salvetti E."/>
            <person name="Wrobel A."/>
            <person name="Rasinkangas P."/>
            <person name="Parkhill J."/>
            <person name="Rea M.C."/>
            <person name="O'Sullivan O."/>
            <person name="Ritari J."/>
            <person name="Douillard F.P."/>
            <person name="Paul Ross R."/>
            <person name="Yang R."/>
            <person name="Briner A.E."/>
            <person name="Felis G.E."/>
            <person name="de Vos W.M."/>
            <person name="Barrangou R."/>
            <person name="Klaenhammer T.R."/>
            <person name="Caufield P.W."/>
            <person name="Cui Y."/>
            <person name="Zhang H."/>
            <person name="O'Toole P.W."/>
        </authorList>
    </citation>
    <scope>NUCLEOTIDE SEQUENCE [LARGE SCALE GENOMIC DNA]</scope>
    <source>
        <strain evidence="9 10">DSM 21116</strain>
    </source>
</reference>
<feature type="transmembrane region" description="Helical" evidence="8">
    <location>
        <begin position="139"/>
        <end position="162"/>
    </location>
</feature>
<evidence type="ECO:0000256" key="8">
    <source>
        <dbReference type="SAM" id="Phobius"/>
    </source>
</evidence>
<keyword evidence="3" id="KW-1003">Cell membrane</keyword>
<evidence type="ECO:0000313" key="9">
    <source>
        <dbReference type="EMBL" id="KRM92068.1"/>
    </source>
</evidence>
<gene>
    <name evidence="9" type="ORF">FC80_GL000249</name>
</gene>
<evidence type="ECO:0000313" key="10">
    <source>
        <dbReference type="Proteomes" id="UP000051131"/>
    </source>
</evidence>
<dbReference type="Proteomes" id="UP000051131">
    <property type="component" value="Unassembled WGS sequence"/>
</dbReference>
<dbReference type="GO" id="GO:0005886">
    <property type="term" value="C:plasma membrane"/>
    <property type="evidence" value="ECO:0007669"/>
    <property type="project" value="UniProtKB-SubCell"/>
</dbReference>
<feature type="transmembrane region" description="Helical" evidence="8">
    <location>
        <begin position="92"/>
        <end position="111"/>
    </location>
</feature>
<proteinExistence type="predicted"/>
<dbReference type="PANTHER" id="PTHR32024">
    <property type="entry name" value="TRK SYSTEM POTASSIUM UPTAKE PROTEIN TRKG-RELATED"/>
    <property type="match status" value="1"/>
</dbReference>
<feature type="transmembrane region" description="Helical" evidence="8">
    <location>
        <begin position="27"/>
        <end position="48"/>
    </location>
</feature>
<dbReference type="GO" id="GO:0030001">
    <property type="term" value="P:metal ion transport"/>
    <property type="evidence" value="ECO:0007669"/>
    <property type="project" value="UniProtKB-ARBA"/>
</dbReference>
<dbReference type="Pfam" id="PF02386">
    <property type="entry name" value="TrkH"/>
    <property type="match status" value="1"/>
</dbReference>
<dbReference type="PATRIC" id="fig|1423729.3.peg.250"/>
<dbReference type="GO" id="GO:0008324">
    <property type="term" value="F:monoatomic cation transmembrane transporter activity"/>
    <property type="evidence" value="ECO:0007669"/>
    <property type="project" value="InterPro"/>
</dbReference>
<comment type="caution">
    <text evidence="9">The sequence shown here is derived from an EMBL/GenBank/DDBJ whole genome shotgun (WGS) entry which is preliminary data.</text>
</comment>
<organism evidence="9 10">
    <name type="scientific">Liquorilactobacillus cacaonum DSM 21116</name>
    <dbReference type="NCBI Taxonomy" id="1423729"/>
    <lineage>
        <taxon>Bacteria</taxon>
        <taxon>Bacillati</taxon>
        <taxon>Bacillota</taxon>
        <taxon>Bacilli</taxon>
        <taxon>Lactobacillales</taxon>
        <taxon>Lactobacillaceae</taxon>
        <taxon>Liquorilactobacillus</taxon>
    </lineage>
</organism>
<feature type="transmembrane region" description="Helical" evidence="8">
    <location>
        <begin position="371"/>
        <end position="391"/>
    </location>
</feature>
<evidence type="ECO:0000256" key="2">
    <source>
        <dbReference type="ARBA" id="ARBA00022448"/>
    </source>
</evidence>
<feature type="transmembrane region" description="Helical" evidence="8">
    <location>
        <begin position="246"/>
        <end position="270"/>
    </location>
</feature>
<keyword evidence="10" id="KW-1185">Reference proteome</keyword>
<accession>A0A0R2CQM9</accession>
<comment type="subcellular location">
    <subcellularLocation>
        <location evidence="1">Cell membrane</location>
        <topology evidence="1">Multi-pass membrane protein</topology>
    </subcellularLocation>
</comment>
<keyword evidence="6" id="KW-0406">Ion transport</keyword>
<evidence type="ECO:0000256" key="5">
    <source>
        <dbReference type="ARBA" id="ARBA00022989"/>
    </source>
</evidence>
<dbReference type="EMBL" id="AYZE01000008">
    <property type="protein sequence ID" value="KRM92068.1"/>
    <property type="molecule type" value="Genomic_DNA"/>
</dbReference>
<dbReference type="PANTHER" id="PTHR32024:SF4">
    <property type="entry name" value="KTR SYSTEM POTASSIUM UPTAKE PROTEIN D"/>
    <property type="match status" value="1"/>
</dbReference>
<evidence type="ECO:0000256" key="3">
    <source>
        <dbReference type="ARBA" id="ARBA00022475"/>
    </source>
</evidence>
<feature type="transmembrane region" description="Helical" evidence="8">
    <location>
        <begin position="205"/>
        <end position="226"/>
    </location>
</feature>
<evidence type="ECO:0000256" key="7">
    <source>
        <dbReference type="ARBA" id="ARBA00023136"/>
    </source>
</evidence>
<dbReference type="InterPro" id="IPR003445">
    <property type="entry name" value="Cat_transpt"/>
</dbReference>
<protein>
    <submittedName>
        <fullName evidence="9">Cation transporter</fullName>
    </submittedName>
</protein>